<dbReference type="EC" id="2.7.13.3" evidence="2"/>
<keyword evidence="5 10" id="KW-0418">Kinase</keyword>
<dbReference type="Proteomes" id="UP000054010">
    <property type="component" value="Unassembled WGS sequence"/>
</dbReference>
<dbReference type="SMART" id="SM00387">
    <property type="entry name" value="HATPase_c"/>
    <property type="match status" value="1"/>
</dbReference>
<keyword evidence="11" id="KW-1185">Reference proteome</keyword>
<dbReference type="SUPFAM" id="SSF55874">
    <property type="entry name" value="ATPase domain of HSP90 chaperone/DNA topoisomerase II/histidine kinase"/>
    <property type="match status" value="1"/>
</dbReference>
<evidence type="ECO:0000256" key="1">
    <source>
        <dbReference type="ARBA" id="ARBA00000085"/>
    </source>
</evidence>
<dbReference type="eggNOG" id="COG2203">
    <property type="taxonomic scope" value="Bacteria"/>
</dbReference>
<evidence type="ECO:0000313" key="11">
    <source>
        <dbReference type="Proteomes" id="UP000054010"/>
    </source>
</evidence>
<dbReference type="InterPro" id="IPR036097">
    <property type="entry name" value="HisK_dim/P_sf"/>
</dbReference>
<dbReference type="Pfam" id="PF00512">
    <property type="entry name" value="HisKA"/>
    <property type="match status" value="1"/>
</dbReference>
<dbReference type="EMBL" id="ADVR01000112">
    <property type="protein sequence ID" value="EFO79504.1"/>
    <property type="molecule type" value="Genomic_DNA"/>
</dbReference>
<keyword evidence="7" id="KW-0472">Membrane</keyword>
<dbReference type="InterPro" id="IPR029016">
    <property type="entry name" value="GAF-like_dom_sf"/>
</dbReference>
<accession>E1IH29</accession>
<dbReference type="SUPFAM" id="SSF55781">
    <property type="entry name" value="GAF domain-like"/>
    <property type="match status" value="12"/>
</dbReference>
<name>E1IH29_9CHLR</name>
<sequence>MYADDLAALLARYLQVPGGRVEIVEQGEVLASAAWGHPIASDALPLSLSVSDEELGRLWLEGQNALDANFLRVLTAQLALLLLLRNAHLVSQHQQRARELFVLYENSKEISTATQIGSMLDRASENIALALSADYCAVRLIDSHHPDMLTIVGCYAEHGREEHLPPVRTANILAELGRSDILLLDGAAHLEPRNSLTTLLAAEKLGTALVLPLRTKDQLMGLLTIGYQHVHRPVSQADRNLAQVLAAQVATAIANRRLYLVEQQRAAELEQLQRIGQRLSAGLSLDETLEAIIEGVHSLLDCQALRVSLWDAPTRELTVVATTGLSEPASSAPDGLSNWLVRHQRSRVIADLEANARKAPAGQQYVHIPLDDGRLAHAYLGVPLRTGDTLVGILELFAAKPEAFSPENEHLMSIVAGQSAQALVNATRYEQADTSLRIRLEQLRALQRVSSQLAITLNQKEILAYVLEQALKATGATHGLIALNANDDDGRDGQLALRALGGAMATEIYHRSLHNLAVDAPHTCLIVEAVGYPEATQDALIGSVLDSAATTAYTAIQQGEPELSDLIGPSERIAVYLPDATSALAAPIFYEAGVAGVLLLLSPRPRGFDHDSVEFLRALTHQAAVGIGNAQRYAELEHLSRIFQRRAAMLNDVLEIGQSLRTDESLESLLEQVGYSVVESANFRTILFCLADPDNPQLLRPVAAAGIPLTELDHLGEQPLPEALAIRYLDSRFQLGHCYFIPQEEAVLLEADVRTTVFNYTPFDDERLPDEWQAQDRLCVPLYSAEGNLLGLMFASDPQDRQRPSARSVEPLEVFADQSAIAIENYYLLRDARARAELMAALFQVGSAATSTTDLETLLERVYQEIVSYLGTPSFYYIARYNPQRHELQFRQFLRQGEVLPEYEHAIFVKSGLSEIVIDTGKPLLIHDLHSDTEMAAKRILRAEQGEHVRSWLGLPLISQGQVIGLLSVQDFKPNAFSERDQQFLSALSSQLAIALENARLFQERERRIAELDVINQIGRITSSTLDLPLMLNRVYTQLASSLPMDSFSIMVYQDEVQEILLSFEVDDGKEVLDLHGSRKPNPGSLTEQIIQTRQPLHFQDLRAEAEDHGVTPMPFGSERHSAAWLGVPLLVGDGRVVGVMAVMSYTPNMYGERERSFLTTVANQVALGVQNARLLAQAREQVQQLDLLNRVSVMAATETDVHQIYQTIVAAMSEATGVDQARLLLYNRRTGYARGVATLVPEKEHTALVLPLTNNPAVEWLDEHKMPLVTEDARHEPSLERSHQAFIALDIRSLALIPLVVDHDVIGVVTLETIGKLGDFRPQAIELCQTIANQVTAAISRSQAFASARQSAEALGEKVSELSTLLDAARILSSLLKPEEVLNKLMELVSRQLNVTTVALWTITEGNMLVPAALDGIPSERAGRMRVPVGQGHTGRVAQTGLPLIIDDVNKHGGSIYPRYERDNNLVSYMGVPVIYRERTIGVLSVMTNYVRFFSDDEMMLMAGLADQAATALENARLFQERERQIKELSTINAISAAVNATSETQDLLERLHRGIGEIVDVSTSLIAMCDPSNDLLHFPVVYDRGVRQNLEPAPFANDTNAWVIRNRQSLLLHSVDELRAMGLLPEAERGEASEQVDHSYLVCPIIFGDKVLGVINIQSYEQHAFNQQDLRFLTTVTNQAAVALNNATLFTETRQNAQEMTTLFEVTQNLSGTLDLEETQHLIADSAVRMLGVEMCAVLLIEADRMTKPLVLDRGEVVEAKSLGFRLDGLTGQLLKSDQPLAIRDFPSLDPTITSDQIRQQGVRSALGVVITSHDERLGVLWVASRMPQEWNKRQIAFISILANQAGQALKSAQLYQLEQQRRRLADTLRDVAQSFTSTLALPEIQTLIIDQLQRVVRYDSAVVFLRDPETNRLQMTEARGIGDVPLREAHFAIDEIALFHDMAIERQPLMCADTLNDPRFAMMHELGWHARSWIGAPLLVDNELVGLLTIGADVPDSYDAEAVEGTFALASQASQAIRNARLFDQISKLAADLEVRVLERTADLARATDQLSEEKERLEAVHAITLELTTQLDLDSIIQRALELISENLGVVRGSIMLRDTENGSLLCRAVLYNRGDARAANIPLSFQGSEGLAGWVMRTQEPVNVSDVNEDERWVKEAGRADDVRSVAAVPIKTNDAALGVLVLSSPVEHYFTDSQMNLLGTIASVIASAVSNAQLYNFITELATRNSILLEEQREESSKSAAVFRSVTEGVIVLDPQGQVTLFNPAAEQVLEIPAERLLRQPLNRLHDYGEDDDQRKRAQTLYTGLMTGLKQVQETDKIYSSSLDLTNPNQVIALNIAPVIGPDGQGYGKVIVLRDITREIEADEAKRQFISDVSHELRTPLTAIKGYVDVLLLSGTQTLTSDQVSYLGIIKNNTNRLKALIEDILEFSRPDASKKLNFTRLSIPEVIDEVVSSLRLEYQRKDMSVEVDAPHDLPTVMADQKRITQVVFNLFSNAVKYTFEGGHIHVRAFLNRANMFQVDVEDTGVGMSPEQRKKLFRPFYRADNPLRDVAGGTGLGLSIAKALIEQHGGEMWVTSEIGKGSTFSFILPLQQTDVNQEEDAA</sequence>
<dbReference type="PRINTS" id="PR00344">
    <property type="entry name" value="BCTRLSENSOR"/>
</dbReference>
<evidence type="ECO:0000259" key="9">
    <source>
        <dbReference type="PROSITE" id="PS50112"/>
    </source>
</evidence>
<dbReference type="Pfam" id="PF00989">
    <property type="entry name" value="PAS"/>
    <property type="match status" value="1"/>
</dbReference>
<dbReference type="Pfam" id="PF13185">
    <property type="entry name" value="GAF_2"/>
    <property type="match status" value="6"/>
</dbReference>
<dbReference type="InterPro" id="IPR003661">
    <property type="entry name" value="HisK_dim/P_dom"/>
</dbReference>
<dbReference type="Pfam" id="PF02518">
    <property type="entry name" value="HATPase_c"/>
    <property type="match status" value="1"/>
</dbReference>
<dbReference type="SUPFAM" id="SSF47384">
    <property type="entry name" value="Homodimeric domain of signal transducing histidine kinase"/>
    <property type="match status" value="1"/>
</dbReference>
<dbReference type="InterPro" id="IPR000014">
    <property type="entry name" value="PAS"/>
</dbReference>
<dbReference type="FunFam" id="3.30.565.10:FF:000006">
    <property type="entry name" value="Sensor histidine kinase WalK"/>
    <property type="match status" value="1"/>
</dbReference>
<evidence type="ECO:0000259" key="8">
    <source>
        <dbReference type="PROSITE" id="PS50109"/>
    </source>
</evidence>
<dbReference type="eggNOG" id="COG5002">
    <property type="taxonomic scope" value="Bacteria"/>
</dbReference>
<dbReference type="FunFam" id="1.10.287.130:FF:000001">
    <property type="entry name" value="Two-component sensor histidine kinase"/>
    <property type="match status" value="1"/>
</dbReference>
<organism evidence="10 11">
    <name type="scientific">Oscillochloris trichoides DG-6</name>
    <dbReference type="NCBI Taxonomy" id="765420"/>
    <lineage>
        <taxon>Bacteria</taxon>
        <taxon>Bacillati</taxon>
        <taxon>Chloroflexota</taxon>
        <taxon>Chloroflexia</taxon>
        <taxon>Chloroflexales</taxon>
        <taxon>Chloroflexineae</taxon>
        <taxon>Oscillochloridaceae</taxon>
        <taxon>Oscillochloris</taxon>
    </lineage>
</organism>
<keyword evidence="3" id="KW-0597">Phosphoprotein</keyword>
<dbReference type="InterPro" id="IPR036890">
    <property type="entry name" value="HATPase_C_sf"/>
</dbReference>
<dbReference type="SUPFAM" id="SSF55785">
    <property type="entry name" value="PYP-like sensor domain (PAS domain)"/>
    <property type="match status" value="1"/>
</dbReference>
<dbReference type="GO" id="GO:0006355">
    <property type="term" value="P:regulation of DNA-templated transcription"/>
    <property type="evidence" value="ECO:0007669"/>
    <property type="project" value="InterPro"/>
</dbReference>
<dbReference type="PANTHER" id="PTHR43047:SF72">
    <property type="entry name" value="OSMOSENSING HISTIDINE PROTEIN KINASE SLN1"/>
    <property type="match status" value="1"/>
</dbReference>
<dbReference type="CDD" id="cd00130">
    <property type="entry name" value="PAS"/>
    <property type="match status" value="1"/>
</dbReference>
<evidence type="ECO:0000256" key="6">
    <source>
        <dbReference type="ARBA" id="ARBA00023012"/>
    </source>
</evidence>
<feature type="domain" description="Histidine kinase" evidence="8">
    <location>
        <begin position="2378"/>
        <end position="2597"/>
    </location>
</feature>
<dbReference type="GO" id="GO:0009927">
    <property type="term" value="F:histidine phosphotransfer kinase activity"/>
    <property type="evidence" value="ECO:0007669"/>
    <property type="project" value="TreeGrafter"/>
</dbReference>
<evidence type="ECO:0000256" key="5">
    <source>
        <dbReference type="ARBA" id="ARBA00022777"/>
    </source>
</evidence>
<dbReference type="GO" id="GO:0000155">
    <property type="term" value="F:phosphorelay sensor kinase activity"/>
    <property type="evidence" value="ECO:0007669"/>
    <property type="project" value="InterPro"/>
</dbReference>
<dbReference type="PANTHER" id="PTHR43047">
    <property type="entry name" value="TWO-COMPONENT HISTIDINE PROTEIN KINASE"/>
    <property type="match status" value="1"/>
</dbReference>
<protein>
    <recommendedName>
        <fullName evidence="2">histidine kinase</fullName>
        <ecNumber evidence="2">2.7.13.3</ecNumber>
    </recommendedName>
</protein>
<dbReference type="SMART" id="SM00091">
    <property type="entry name" value="PAS"/>
    <property type="match status" value="1"/>
</dbReference>
<reference evidence="10 11" key="1">
    <citation type="journal article" date="2011" name="J. Bacteriol.">
        <title>Draft genome sequence of the anoxygenic filamentous phototrophic bacterium Oscillochloris trichoides subsp. DG-6.</title>
        <authorList>
            <person name="Kuznetsov B.B."/>
            <person name="Ivanovsky R.N."/>
            <person name="Keppen O.I."/>
            <person name="Sukhacheva M.V."/>
            <person name="Bumazhkin B.K."/>
            <person name="Patutina E.O."/>
            <person name="Beletsky A.V."/>
            <person name="Mardanov A.V."/>
            <person name="Baslerov R.V."/>
            <person name="Panteleeva A.N."/>
            <person name="Kolganova T.V."/>
            <person name="Ravin N.V."/>
            <person name="Skryabin K.G."/>
        </authorList>
    </citation>
    <scope>NUCLEOTIDE SEQUENCE [LARGE SCALE GENOMIC DNA]</scope>
    <source>
        <strain evidence="10 11">DG-6</strain>
    </source>
</reference>
<dbReference type="SMART" id="SM00388">
    <property type="entry name" value="HisKA"/>
    <property type="match status" value="1"/>
</dbReference>
<dbReference type="PROSITE" id="PS50112">
    <property type="entry name" value="PAS"/>
    <property type="match status" value="1"/>
</dbReference>
<evidence type="ECO:0000256" key="3">
    <source>
        <dbReference type="ARBA" id="ARBA00022553"/>
    </source>
</evidence>
<evidence type="ECO:0000313" key="10">
    <source>
        <dbReference type="EMBL" id="EFO79504.1"/>
    </source>
</evidence>
<dbReference type="PROSITE" id="PS50109">
    <property type="entry name" value="HIS_KIN"/>
    <property type="match status" value="1"/>
</dbReference>
<keyword evidence="4" id="KW-0808">Transferase</keyword>
<dbReference type="GO" id="GO:0005886">
    <property type="term" value="C:plasma membrane"/>
    <property type="evidence" value="ECO:0007669"/>
    <property type="project" value="TreeGrafter"/>
</dbReference>
<comment type="caution">
    <text evidence="10">The sequence shown here is derived from an EMBL/GenBank/DDBJ whole genome shotgun (WGS) entry which is preliminary data.</text>
</comment>
<feature type="domain" description="PAS" evidence="9">
    <location>
        <begin position="2241"/>
        <end position="2314"/>
    </location>
</feature>
<evidence type="ECO:0000256" key="7">
    <source>
        <dbReference type="ARBA" id="ARBA00023136"/>
    </source>
</evidence>
<dbReference type="CDD" id="cd00082">
    <property type="entry name" value="HisKA"/>
    <property type="match status" value="1"/>
</dbReference>
<keyword evidence="6" id="KW-0902">Two-component regulatory system</keyword>
<dbReference type="Gene3D" id="3.30.450.40">
    <property type="match status" value="12"/>
</dbReference>
<dbReference type="SMART" id="SM00065">
    <property type="entry name" value="GAF"/>
    <property type="match status" value="12"/>
</dbReference>
<dbReference type="HOGENOM" id="CLU_227858_0_0_0"/>
<dbReference type="Pfam" id="PF01590">
    <property type="entry name" value="GAF"/>
    <property type="match status" value="5"/>
</dbReference>
<dbReference type="InterPro" id="IPR005467">
    <property type="entry name" value="His_kinase_dom"/>
</dbReference>
<evidence type="ECO:0000256" key="4">
    <source>
        <dbReference type="ARBA" id="ARBA00022679"/>
    </source>
</evidence>
<dbReference type="CDD" id="cd16922">
    <property type="entry name" value="HATPase_EvgS-ArcB-TorS-like"/>
    <property type="match status" value="1"/>
</dbReference>
<dbReference type="InterPro" id="IPR004358">
    <property type="entry name" value="Sig_transdc_His_kin-like_C"/>
</dbReference>
<comment type="catalytic activity">
    <reaction evidence="1">
        <text>ATP + protein L-histidine = ADP + protein N-phospho-L-histidine.</text>
        <dbReference type="EC" id="2.7.13.3"/>
    </reaction>
</comment>
<dbReference type="InterPro" id="IPR003018">
    <property type="entry name" value="GAF"/>
</dbReference>
<dbReference type="InterPro" id="IPR013767">
    <property type="entry name" value="PAS_fold"/>
</dbReference>
<dbReference type="InterPro" id="IPR035965">
    <property type="entry name" value="PAS-like_dom_sf"/>
</dbReference>
<dbReference type="InterPro" id="IPR003594">
    <property type="entry name" value="HATPase_dom"/>
</dbReference>
<dbReference type="Gene3D" id="3.30.565.10">
    <property type="entry name" value="Histidine kinase-like ATPase, C-terminal domain"/>
    <property type="match status" value="1"/>
</dbReference>
<proteinExistence type="predicted"/>
<dbReference type="STRING" id="765420.OSCT_2630"/>
<dbReference type="Gene3D" id="1.10.287.130">
    <property type="match status" value="1"/>
</dbReference>
<dbReference type="Gene3D" id="3.30.450.20">
    <property type="entry name" value="PAS domain"/>
    <property type="match status" value="1"/>
</dbReference>
<evidence type="ECO:0000256" key="2">
    <source>
        <dbReference type="ARBA" id="ARBA00012438"/>
    </source>
</evidence>
<gene>
    <name evidence="10" type="ORF">OSCT_2630</name>
</gene>